<accession>A0AAD4JD30</accession>
<dbReference type="Proteomes" id="UP001190926">
    <property type="component" value="Unassembled WGS sequence"/>
</dbReference>
<evidence type="ECO:0000256" key="4">
    <source>
        <dbReference type="PIRNR" id="PIRNR028729"/>
    </source>
</evidence>
<feature type="domain" description="SKP1 component dimerisation" evidence="5">
    <location>
        <begin position="97"/>
        <end position="144"/>
    </location>
</feature>
<dbReference type="InterPro" id="IPR036296">
    <property type="entry name" value="SKP1-like_dim_sf"/>
</dbReference>
<organism evidence="7 8">
    <name type="scientific">Perilla frutescens var. hirtella</name>
    <name type="common">Perilla citriodora</name>
    <name type="synonym">Perilla setoyensis</name>
    <dbReference type="NCBI Taxonomy" id="608512"/>
    <lineage>
        <taxon>Eukaryota</taxon>
        <taxon>Viridiplantae</taxon>
        <taxon>Streptophyta</taxon>
        <taxon>Embryophyta</taxon>
        <taxon>Tracheophyta</taxon>
        <taxon>Spermatophyta</taxon>
        <taxon>Magnoliopsida</taxon>
        <taxon>eudicotyledons</taxon>
        <taxon>Gunneridae</taxon>
        <taxon>Pentapetalae</taxon>
        <taxon>asterids</taxon>
        <taxon>lamiids</taxon>
        <taxon>Lamiales</taxon>
        <taxon>Lamiaceae</taxon>
        <taxon>Nepetoideae</taxon>
        <taxon>Elsholtzieae</taxon>
        <taxon>Perilla</taxon>
    </lineage>
</organism>
<dbReference type="AlphaFoldDB" id="A0AAD4JD30"/>
<dbReference type="PIRSF" id="PIRSF028729">
    <property type="entry name" value="E3_ubiquit_lig_SCF_Skp"/>
    <property type="match status" value="1"/>
</dbReference>
<dbReference type="InterPro" id="IPR011333">
    <property type="entry name" value="SKP1/BTB/POZ_sf"/>
</dbReference>
<keyword evidence="3 4" id="KW-0833">Ubl conjugation pathway</keyword>
<comment type="caution">
    <text evidence="7">The sequence shown here is derived from an EMBL/GenBank/DDBJ whole genome shotgun (WGS) entry which is preliminary data.</text>
</comment>
<evidence type="ECO:0000313" key="7">
    <source>
        <dbReference type="EMBL" id="KAH6831599.1"/>
    </source>
</evidence>
<dbReference type="SUPFAM" id="SSF54695">
    <property type="entry name" value="POZ domain"/>
    <property type="match status" value="1"/>
</dbReference>
<dbReference type="InterPro" id="IPR016073">
    <property type="entry name" value="Skp1_comp_POZ"/>
</dbReference>
<dbReference type="PANTHER" id="PTHR11165">
    <property type="entry name" value="SKP1"/>
    <property type="match status" value="1"/>
</dbReference>
<comment type="pathway">
    <text evidence="1 4">Protein modification; protein ubiquitination.</text>
</comment>
<keyword evidence="8" id="KW-1185">Reference proteome</keyword>
<comment type="subunit">
    <text evidence="4">Part of a SCF (SKP1-cullin-F-box) protein ligase complex.</text>
</comment>
<protein>
    <recommendedName>
        <fullName evidence="4">SKP1-like protein</fullName>
    </recommendedName>
</protein>
<dbReference type="SUPFAM" id="SSF81382">
    <property type="entry name" value="Skp1 dimerisation domain-like"/>
    <property type="match status" value="1"/>
</dbReference>
<dbReference type="EMBL" id="SDAM02000087">
    <property type="protein sequence ID" value="KAH6831599.1"/>
    <property type="molecule type" value="Genomic_DNA"/>
</dbReference>
<sequence length="146" mass="16710">MMIVLLSSDGETFEVEESIAQQSVTIKNIIEDGYAADRIPLPKVDGKTLAKVIEFCKHHATNSGVDKQYDKQFAQSVKDDQDMMFGLILAANFLNIKELQDALCQQVADMMREKTPEEIRTTFHIKNDYSEQEMTEVRKENAWAFE</sequence>
<evidence type="ECO:0000256" key="1">
    <source>
        <dbReference type="ARBA" id="ARBA00004906"/>
    </source>
</evidence>
<dbReference type="CDD" id="cd18322">
    <property type="entry name" value="BTB_POZ_SKP1"/>
    <property type="match status" value="1"/>
</dbReference>
<name>A0AAD4JD30_PERFH</name>
<reference evidence="7 8" key="1">
    <citation type="journal article" date="2021" name="Nat. Commun.">
        <title>Incipient diploidization of the medicinal plant Perilla within 10,000 years.</title>
        <authorList>
            <person name="Zhang Y."/>
            <person name="Shen Q."/>
            <person name="Leng L."/>
            <person name="Zhang D."/>
            <person name="Chen S."/>
            <person name="Shi Y."/>
            <person name="Ning Z."/>
            <person name="Chen S."/>
        </authorList>
    </citation>
    <scope>NUCLEOTIDE SEQUENCE [LARGE SCALE GENOMIC DNA]</scope>
    <source>
        <strain evidence="8">cv. PC099</strain>
    </source>
</reference>
<dbReference type="GO" id="GO:0016567">
    <property type="term" value="P:protein ubiquitination"/>
    <property type="evidence" value="ECO:0007669"/>
    <property type="project" value="UniProtKB-UniRule"/>
</dbReference>
<dbReference type="InterPro" id="IPR016897">
    <property type="entry name" value="SKP1"/>
</dbReference>
<dbReference type="Pfam" id="PF03931">
    <property type="entry name" value="Skp1_POZ"/>
    <property type="match status" value="1"/>
</dbReference>
<comment type="function">
    <text evidence="4">Involved in ubiquitination and subsequent proteasomal degradation of target proteins. Together with CUL1, RBX1 and a F-box protein, it forms a SCF E3 ubiquitin ligase complex. The functional specificity of this complex depends on the type of F-box protein. In the SCF complex, it serves as an adapter that links the F-box protein to CUL1.</text>
</comment>
<dbReference type="SMART" id="SM00512">
    <property type="entry name" value="Skp1"/>
    <property type="match status" value="1"/>
</dbReference>
<proteinExistence type="inferred from homology"/>
<dbReference type="Pfam" id="PF01466">
    <property type="entry name" value="Skp1"/>
    <property type="match status" value="1"/>
</dbReference>
<comment type="similarity">
    <text evidence="2 4">Belongs to the SKP1 family.</text>
</comment>
<dbReference type="InterPro" id="IPR001232">
    <property type="entry name" value="SKP1-like"/>
</dbReference>
<dbReference type="GO" id="GO:0009867">
    <property type="term" value="P:jasmonic acid mediated signaling pathway"/>
    <property type="evidence" value="ECO:0007669"/>
    <property type="project" value="UniProtKB-ARBA"/>
</dbReference>
<gene>
    <name evidence="7" type="ORF">C2S53_010574</name>
</gene>
<evidence type="ECO:0000259" key="6">
    <source>
        <dbReference type="Pfam" id="PF03931"/>
    </source>
</evidence>
<evidence type="ECO:0000256" key="3">
    <source>
        <dbReference type="ARBA" id="ARBA00022786"/>
    </source>
</evidence>
<dbReference type="FunFam" id="3.30.710.10:FF:000026">
    <property type="entry name" value="E3 ubiquitin ligase complex SCF subunit"/>
    <property type="match status" value="1"/>
</dbReference>
<dbReference type="Gene3D" id="3.30.710.10">
    <property type="entry name" value="Potassium Channel Kv1.1, Chain A"/>
    <property type="match status" value="1"/>
</dbReference>
<dbReference type="GO" id="GO:0006511">
    <property type="term" value="P:ubiquitin-dependent protein catabolic process"/>
    <property type="evidence" value="ECO:0007669"/>
    <property type="project" value="InterPro"/>
</dbReference>
<feature type="domain" description="SKP1 component POZ" evidence="6">
    <location>
        <begin position="1"/>
        <end position="60"/>
    </location>
</feature>
<dbReference type="InterPro" id="IPR016072">
    <property type="entry name" value="Skp1_comp_dimer"/>
</dbReference>
<evidence type="ECO:0000313" key="8">
    <source>
        <dbReference type="Proteomes" id="UP001190926"/>
    </source>
</evidence>
<evidence type="ECO:0000256" key="2">
    <source>
        <dbReference type="ARBA" id="ARBA00009993"/>
    </source>
</evidence>
<evidence type="ECO:0000259" key="5">
    <source>
        <dbReference type="Pfam" id="PF01466"/>
    </source>
</evidence>